<comment type="similarity">
    <text evidence="1">Belongs to the peptidase C14B family.</text>
</comment>
<evidence type="ECO:0000256" key="2">
    <source>
        <dbReference type="SAM" id="MobiDB-lite"/>
    </source>
</evidence>
<feature type="compositionally biased region" description="Basic and acidic residues" evidence="2">
    <location>
        <begin position="86"/>
        <end position="108"/>
    </location>
</feature>
<feature type="region of interest" description="Disordered" evidence="2">
    <location>
        <begin position="83"/>
        <end position="108"/>
    </location>
</feature>
<dbReference type="RefSeq" id="XP_060332782.1">
    <property type="nucleotide sequence ID" value="XM_060480179.1"/>
</dbReference>
<dbReference type="GO" id="GO:0006508">
    <property type="term" value="P:proteolysis"/>
    <property type="evidence" value="ECO:0007669"/>
    <property type="project" value="InterPro"/>
</dbReference>
<dbReference type="Pfam" id="PF00656">
    <property type="entry name" value="Peptidase_C14"/>
    <property type="match status" value="1"/>
</dbReference>
<evidence type="ECO:0000313" key="4">
    <source>
        <dbReference type="EMBL" id="KAK0460743.1"/>
    </source>
</evidence>
<evidence type="ECO:0000256" key="1">
    <source>
        <dbReference type="ARBA" id="ARBA00009005"/>
    </source>
</evidence>
<feature type="domain" description="Peptidase C14 caspase" evidence="3">
    <location>
        <begin position="115"/>
        <end position="381"/>
    </location>
</feature>
<dbReference type="PANTHER" id="PTHR48104">
    <property type="entry name" value="METACASPASE-4"/>
    <property type="match status" value="1"/>
</dbReference>
<dbReference type="PANTHER" id="PTHR48104:SF30">
    <property type="entry name" value="METACASPASE-1"/>
    <property type="match status" value="1"/>
</dbReference>
<keyword evidence="5" id="KW-1185">Reference proteome</keyword>
<sequence>MAVSSFVTQSNVVANAPRALLQFTETVPVSLTQIIKGIRSSQLEELEAHLAKAYKMANFVEVFLDAESRCNGVADATTSHNILLEPEQRGPQHPLAREPTPRAADPKPRLGASRVWAVLIGIDGYSSYPLRGCVTDALAVEQYLAEDLLVPRERIQSLLGPANCVGTPTDASSVIPSRTNIISILLSLITNPTIEYGDPIIIFFAGHGSRYSLSDKDGEDDPDSDKEHDEECSRKFVEVLCPMDRNTLDDNGALIPDISDRELNTILSEISRTKGHRITFILDCCHAGSITRTLSSKVRTAPPLEHASVIDMLLAGEEDLRDLSGYQSILGEGWRPDMNSHVILAACRGGETAKSKLVRKEKGAKVWGGTFTGSLIGILKSGVLGEDATYQNLIDNLPPLRHQTPIVAGGRKNTRLWYQD</sequence>
<dbReference type="Proteomes" id="UP001175211">
    <property type="component" value="Unassembled WGS sequence"/>
</dbReference>
<protein>
    <recommendedName>
        <fullName evidence="3">Peptidase C14 caspase domain-containing protein</fullName>
    </recommendedName>
</protein>
<evidence type="ECO:0000313" key="5">
    <source>
        <dbReference type="Proteomes" id="UP001175211"/>
    </source>
</evidence>
<dbReference type="EMBL" id="JAUEPS010000012">
    <property type="protein sequence ID" value="KAK0460743.1"/>
    <property type="molecule type" value="Genomic_DNA"/>
</dbReference>
<name>A0AA39N826_ARMTA</name>
<reference evidence="4" key="1">
    <citation type="submission" date="2023-06" db="EMBL/GenBank/DDBJ databases">
        <authorList>
            <consortium name="Lawrence Berkeley National Laboratory"/>
            <person name="Ahrendt S."/>
            <person name="Sahu N."/>
            <person name="Indic B."/>
            <person name="Wong-Bajracharya J."/>
            <person name="Merenyi Z."/>
            <person name="Ke H.-M."/>
            <person name="Monk M."/>
            <person name="Kocsube S."/>
            <person name="Drula E."/>
            <person name="Lipzen A."/>
            <person name="Balint B."/>
            <person name="Henrissat B."/>
            <person name="Andreopoulos B."/>
            <person name="Martin F.M."/>
            <person name="Harder C.B."/>
            <person name="Rigling D."/>
            <person name="Ford K.L."/>
            <person name="Foster G.D."/>
            <person name="Pangilinan J."/>
            <person name="Papanicolaou A."/>
            <person name="Barry K."/>
            <person name="LaButti K."/>
            <person name="Viragh M."/>
            <person name="Koriabine M."/>
            <person name="Yan M."/>
            <person name="Riley R."/>
            <person name="Champramary S."/>
            <person name="Plett K.L."/>
            <person name="Tsai I.J."/>
            <person name="Slot J."/>
            <person name="Sipos G."/>
            <person name="Plett J."/>
            <person name="Nagy L.G."/>
            <person name="Grigoriev I.V."/>
        </authorList>
    </citation>
    <scope>NUCLEOTIDE SEQUENCE</scope>
    <source>
        <strain evidence="4">CCBAS 213</strain>
    </source>
</reference>
<organism evidence="4 5">
    <name type="scientific">Armillaria tabescens</name>
    <name type="common">Ringless honey mushroom</name>
    <name type="synonym">Agaricus tabescens</name>
    <dbReference type="NCBI Taxonomy" id="1929756"/>
    <lineage>
        <taxon>Eukaryota</taxon>
        <taxon>Fungi</taxon>
        <taxon>Dikarya</taxon>
        <taxon>Basidiomycota</taxon>
        <taxon>Agaricomycotina</taxon>
        <taxon>Agaricomycetes</taxon>
        <taxon>Agaricomycetidae</taxon>
        <taxon>Agaricales</taxon>
        <taxon>Marasmiineae</taxon>
        <taxon>Physalacriaceae</taxon>
        <taxon>Desarmillaria</taxon>
    </lineage>
</organism>
<dbReference type="InterPro" id="IPR011600">
    <property type="entry name" value="Pept_C14_caspase"/>
</dbReference>
<accession>A0AA39N826</accession>
<dbReference type="GO" id="GO:0004197">
    <property type="term" value="F:cysteine-type endopeptidase activity"/>
    <property type="evidence" value="ECO:0007669"/>
    <property type="project" value="InterPro"/>
</dbReference>
<dbReference type="GO" id="GO:0005737">
    <property type="term" value="C:cytoplasm"/>
    <property type="evidence" value="ECO:0007669"/>
    <property type="project" value="TreeGrafter"/>
</dbReference>
<gene>
    <name evidence="4" type="ORF">EV420DRAFT_1746944</name>
</gene>
<dbReference type="GeneID" id="85363727"/>
<comment type="caution">
    <text evidence="4">The sequence shown here is derived from an EMBL/GenBank/DDBJ whole genome shotgun (WGS) entry which is preliminary data.</text>
</comment>
<dbReference type="Gene3D" id="3.40.50.1460">
    <property type="match status" value="1"/>
</dbReference>
<dbReference type="AlphaFoldDB" id="A0AA39N826"/>
<evidence type="ECO:0000259" key="3">
    <source>
        <dbReference type="Pfam" id="PF00656"/>
    </source>
</evidence>
<dbReference type="InterPro" id="IPR050452">
    <property type="entry name" value="Metacaspase"/>
</dbReference>
<proteinExistence type="inferred from homology"/>